<protein>
    <recommendedName>
        <fullName evidence="4">RRM domain-containing protein</fullName>
    </recommendedName>
</protein>
<gene>
    <name evidence="5" type="ORF">GPECTOR_4g790</name>
</gene>
<dbReference type="AlphaFoldDB" id="A0A150GYD6"/>
<keyword evidence="1 2" id="KW-0694">RNA-binding</keyword>
<keyword evidence="6" id="KW-1185">Reference proteome</keyword>
<dbReference type="Gene3D" id="3.30.70.330">
    <property type="match status" value="1"/>
</dbReference>
<name>A0A150GYD6_GONPE</name>
<evidence type="ECO:0000256" key="3">
    <source>
        <dbReference type="SAM" id="SignalP"/>
    </source>
</evidence>
<dbReference type="PROSITE" id="PS50102">
    <property type="entry name" value="RRM"/>
    <property type="match status" value="1"/>
</dbReference>
<evidence type="ECO:0000256" key="2">
    <source>
        <dbReference type="PROSITE-ProRule" id="PRU00176"/>
    </source>
</evidence>
<feature type="chain" id="PRO_5007562281" description="RRM domain-containing protein" evidence="3">
    <location>
        <begin position="17"/>
        <end position="354"/>
    </location>
</feature>
<dbReference type="EMBL" id="LSYV01000005">
    <property type="protein sequence ID" value="KXZ54722.1"/>
    <property type="molecule type" value="Genomic_DNA"/>
</dbReference>
<evidence type="ECO:0000313" key="6">
    <source>
        <dbReference type="Proteomes" id="UP000075714"/>
    </source>
</evidence>
<dbReference type="SUPFAM" id="SSF54928">
    <property type="entry name" value="RNA-binding domain, RBD"/>
    <property type="match status" value="1"/>
</dbReference>
<feature type="signal peptide" evidence="3">
    <location>
        <begin position="1"/>
        <end position="16"/>
    </location>
</feature>
<keyword evidence="3" id="KW-0732">Signal</keyword>
<organism evidence="5 6">
    <name type="scientific">Gonium pectorale</name>
    <name type="common">Green alga</name>
    <dbReference type="NCBI Taxonomy" id="33097"/>
    <lineage>
        <taxon>Eukaryota</taxon>
        <taxon>Viridiplantae</taxon>
        <taxon>Chlorophyta</taxon>
        <taxon>core chlorophytes</taxon>
        <taxon>Chlorophyceae</taxon>
        <taxon>CS clade</taxon>
        <taxon>Chlamydomonadales</taxon>
        <taxon>Volvocaceae</taxon>
        <taxon>Gonium</taxon>
    </lineage>
</organism>
<proteinExistence type="predicted"/>
<dbReference type="InterPro" id="IPR012677">
    <property type="entry name" value="Nucleotide-bd_a/b_plait_sf"/>
</dbReference>
<dbReference type="Proteomes" id="UP000075714">
    <property type="component" value="Unassembled WGS sequence"/>
</dbReference>
<evidence type="ECO:0000256" key="1">
    <source>
        <dbReference type="ARBA" id="ARBA00022884"/>
    </source>
</evidence>
<dbReference type="OrthoDB" id="431169at2759"/>
<dbReference type="InterPro" id="IPR000504">
    <property type="entry name" value="RRM_dom"/>
</dbReference>
<accession>A0A150GYD6</accession>
<dbReference type="InterPro" id="IPR035979">
    <property type="entry name" value="RBD_domain_sf"/>
</dbReference>
<reference evidence="6" key="1">
    <citation type="journal article" date="2016" name="Nat. Commun.">
        <title>The Gonium pectorale genome demonstrates co-option of cell cycle regulation during the evolution of multicellularity.</title>
        <authorList>
            <person name="Hanschen E.R."/>
            <person name="Marriage T.N."/>
            <person name="Ferris P.J."/>
            <person name="Hamaji T."/>
            <person name="Toyoda A."/>
            <person name="Fujiyama A."/>
            <person name="Neme R."/>
            <person name="Noguchi H."/>
            <person name="Minakuchi Y."/>
            <person name="Suzuki M."/>
            <person name="Kawai-Toyooka H."/>
            <person name="Smith D.R."/>
            <person name="Sparks H."/>
            <person name="Anderson J."/>
            <person name="Bakaric R."/>
            <person name="Luria V."/>
            <person name="Karger A."/>
            <person name="Kirschner M.W."/>
            <person name="Durand P.M."/>
            <person name="Michod R.E."/>
            <person name="Nozaki H."/>
            <person name="Olson B.J."/>
        </authorList>
    </citation>
    <scope>NUCLEOTIDE SEQUENCE [LARGE SCALE GENOMIC DNA]</scope>
    <source>
        <strain evidence="6">NIES-2863</strain>
    </source>
</reference>
<dbReference type="GO" id="GO:0003723">
    <property type="term" value="F:RNA binding"/>
    <property type="evidence" value="ECO:0007669"/>
    <property type="project" value="UniProtKB-UniRule"/>
</dbReference>
<dbReference type="PANTHER" id="PTHR10501">
    <property type="entry name" value="U1 SMALL NUCLEAR RIBONUCLEOPROTEIN A/U2 SMALL NUCLEAR RIBONUCLEOPROTEIN B"/>
    <property type="match status" value="1"/>
</dbReference>
<evidence type="ECO:0000259" key="4">
    <source>
        <dbReference type="PROSITE" id="PS50102"/>
    </source>
</evidence>
<feature type="domain" description="RRM" evidence="4">
    <location>
        <begin position="164"/>
        <end position="255"/>
    </location>
</feature>
<comment type="caution">
    <text evidence="5">The sequence shown here is derived from an EMBL/GenBank/DDBJ whole genome shotgun (WGS) entry which is preliminary data.</text>
</comment>
<evidence type="ECO:0000313" key="5">
    <source>
        <dbReference type="EMBL" id="KXZ54722.1"/>
    </source>
</evidence>
<sequence>MGFVLFSSAAAAAAAAQLVRDLEFDNGVLLRCEMAHKNMFLKDDPTVRRSDGRGALAQPGANGAVLAAMSQYSAATNGGMAFAAPQYGAAALPAYGPVLTSHLAATRPAAMPHHLSNGSGGGMGLLPPPGQASLMANQYAGLVNTNAAVGYGPITNRNDNPPCNTLFVGNLTDTVDEGELTNLFARQPGYMQLKLLRQERNPGYMQLKLLRQERNVSCFVEFADTPSAAAVHSQLQGAILASSGRGPIRIQYSKNPYGKRQQNGNANSYSAAVSAAANYAFMDAAAAAGGSGAVGVVPTASLATIMSAAGAPTGVAGDLAGWQPNFVVANGMPVAANGLQAAANGLQAAAKGLQ</sequence>